<organism evidence="3 4">
    <name type="scientific">Oedothorax gibbosus</name>
    <dbReference type="NCBI Taxonomy" id="931172"/>
    <lineage>
        <taxon>Eukaryota</taxon>
        <taxon>Metazoa</taxon>
        <taxon>Ecdysozoa</taxon>
        <taxon>Arthropoda</taxon>
        <taxon>Chelicerata</taxon>
        <taxon>Arachnida</taxon>
        <taxon>Araneae</taxon>
        <taxon>Araneomorphae</taxon>
        <taxon>Entelegynae</taxon>
        <taxon>Araneoidea</taxon>
        <taxon>Linyphiidae</taxon>
        <taxon>Erigoninae</taxon>
        <taxon>Oedothorax</taxon>
    </lineage>
</organism>
<feature type="compositionally biased region" description="Polar residues" evidence="1">
    <location>
        <begin position="535"/>
        <end position="550"/>
    </location>
</feature>
<reference evidence="3 4" key="1">
    <citation type="journal article" date="2022" name="Nat. Ecol. Evol.">
        <title>A masculinizing supergene underlies an exaggerated male reproductive morph in a spider.</title>
        <authorList>
            <person name="Hendrickx F."/>
            <person name="De Corte Z."/>
            <person name="Sonet G."/>
            <person name="Van Belleghem S.M."/>
            <person name="Kostlbacher S."/>
            <person name="Vangestel C."/>
        </authorList>
    </citation>
    <scope>NUCLEOTIDE SEQUENCE [LARGE SCALE GENOMIC DNA]</scope>
    <source>
        <strain evidence="3">W744_W776</strain>
    </source>
</reference>
<feature type="region of interest" description="Disordered" evidence="1">
    <location>
        <begin position="2293"/>
        <end position="2324"/>
    </location>
</feature>
<protein>
    <submittedName>
        <fullName evidence="3">Uncharacterized protein</fullName>
    </submittedName>
</protein>
<feature type="compositionally biased region" description="Basic residues" evidence="1">
    <location>
        <begin position="2205"/>
        <end position="2219"/>
    </location>
</feature>
<evidence type="ECO:0000313" key="4">
    <source>
        <dbReference type="Proteomes" id="UP000827092"/>
    </source>
</evidence>
<dbReference type="Proteomes" id="UP000827092">
    <property type="component" value="Unassembled WGS sequence"/>
</dbReference>
<feature type="compositionally biased region" description="Polar residues" evidence="1">
    <location>
        <begin position="1441"/>
        <end position="1458"/>
    </location>
</feature>
<feature type="region of interest" description="Disordered" evidence="1">
    <location>
        <begin position="425"/>
        <end position="444"/>
    </location>
</feature>
<feature type="region of interest" description="Disordered" evidence="1">
    <location>
        <begin position="2060"/>
        <end position="2114"/>
    </location>
</feature>
<gene>
    <name evidence="3" type="ORF">JTE90_005092</name>
</gene>
<feature type="region of interest" description="Disordered" evidence="1">
    <location>
        <begin position="535"/>
        <end position="610"/>
    </location>
</feature>
<feature type="region of interest" description="Disordered" evidence="1">
    <location>
        <begin position="669"/>
        <end position="741"/>
    </location>
</feature>
<feature type="region of interest" description="Disordered" evidence="1">
    <location>
        <begin position="1671"/>
        <end position="1695"/>
    </location>
</feature>
<feature type="compositionally biased region" description="Polar residues" evidence="1">
    <location>
        <begin position="787"/>
        <end position="796"/>
    </location>
</feature>
<keyword evidence="4" id="KW-1185">Reference proteome</keyword>
<feature type="compositionally biased region" description="Polar residues" evidence="1">
    <location>
        <begin position="430"/>
        <end position="444"/>
    </location>
</feature>
<feature type="compositionally biased region" description="Polar residues" evidence="1">
    <location>
        <begin position="996"/>
        <end position="1005"/>
    </location>
</feature>
<feature type="region of interest" description="Disordered" evidence="1">
    <location>
        <begin position="2205"/>
        <end position="2254"/>
    </location>
</feature>
<feature type="compositionally biased region" description="Polar residues" evidence="1">
    <location>
        <begin position="1027"/>
        <end position="1056"/>
    </location>
</feature>
<evidence type="ECO:0000256" key="2">
    <source>
        <dbReference type="SAM" id="Phobius"/>
    </source>
</evidence>
<evidence type="ECO:0000313" key="3">
    <source>
        <dbReference type="EMBL" id="KAG8193445.1"/>
    </source>
</evidence>
<keyword evidence="2" id="KW-0472">Membrane</keyword>
<feature type="compositionally biased region" description="Polar residues" evidence="1">
    <location>
        <begin position="2300"/>
        <end position="2312"/>
    </location>
</feature>
<feature type="compositionally biased region" description="Polar residues" evidence="1">
    <location>
        <begin position="569"/>
        <end position="581"/>
    </location>
</feature>
<name>A0AAV6VBV6_9ARAC</name>
<feature type="compositionally biased region" description="Polar residues" evidence="1">
    <location>
        <begin position="841"/>
        <end position="871"/>
    </location>
</feature>
<feature type="region of interest" description="Disordered" evidence="1">
    <location>
        <begin position="764"/>
        <end position="797"/>
    </location>
</feature>
<feature type="compositionally biased region" description="Low complexity" evidence="1">
    <location>
        <begin position="765"/>
        <end position="776"/>
    </location>
</feature>
<evidence type="ECO:0000256" key="1">
    <source>
        <dbReference type="SAM" id="MobiDB-lite"/>
    </source>
</evidence>
<feature type="compositionally biased region" description="Basic and acidic residues" evidence="1">
    <location>
        <begin position="582"/>
        <end position="597"/>
    </location>
</feature>
<feature type="compositionally biased region" description="Polar residues" evidence="1">
    <location>
        <begin position="689"/>
        <end position="702"/>
    </location>
</feature>
<feature type="compositionally biased region" description="Polar residues" evidence="1">
    <location>
        <begin position="715"/>
        <end position="730"/>
    </location>
</feature>
<feature type="region of interest" description="Disordered" evidence="1">
    <location>
        <begin position="1383"/>
        <end position="1404"/>
    </location>
</feature>
<sequence length="2524" mass="279681">MANSQLSSGHAVLFPQLPASSPLDYLQEVGAIIGSGQIHSFYISEGFIKIYLKERIHVEQVSESGIVVLGQRLQANNLETELVKLTLSRVDPILPDNCLEDVLKSYGTIASPITHHKTFEEASLAHVDFGVRCVNLNVFNGVNIPDTIQVQYKDISHAVDVKFEKDNGLKNPPGSSSISTDDASTDCDEFFENEAKRLKEFMSRSAETVKINPRKSVKKATSLVATSSATSNTLTPRISVSTKDEQQAVELPSQSEQCPSPNKTINICDLSSPKKSKKQFIYLNAKQRLKSDRVLNELISKNFFSSNKDGSSSGRERNRLRFVANKNSKIAVSRYLQINSACTKNQNKSVISDIVSIHESGRLMTKKGNCSLHNPSDFLQFQVPTNGVRSRFRRNLNLPSTSSLVPNEVSKSTQIANNLRNLRQRSRSSYKQTPSNKEVNSSSNVCLTNNSHSTIANHIFNSEQDLFSAYNAGLKKLRPRTNAVNFNPSISCKWDEASNSFIILSDGSENSPYCPPTSDELSAYNHGLENSCQQSLPSCSKTSTPAENQVSEPCSSKDFSSSSTFSGSLTNENKFQNTKLKTSSEHVNERSRIFERPKRSKDKVGQFSSATHEIKDKDVARNTSENSLSIKIIASVLTESASSDVNCVKQQKRGHWKLRKSDKVNLVTPSQSLESADAPSLNKRKSKQLDSINNLKNNQSDALNDKPTKDESVKTKSASSEVNCTNQQKRNSLKSRKTDTNVNLLPLTQNLRITDATILNKRKSQQLNSSLNSNLSGSFNGEPATGEPSSLKGSSINKKRKTWNSISAAAKNDACLNNVSRSLRKRNRLDSDSTKDASNGCDETSSNLQHVNQMFSSPSKTRLSPEAKSTSTEIVQDQLKLSPDHQVGEYEQEISSSEENPQCLESTISECDVKNPSDIHLESQDQMSLSVSEAEINSQPDILPNCTAADEKPVISPLELDPCTNLNNIENTIDLYKEQDNVHIEKNPIDTQLNTKVDANLNPQPDFNGEKTDISESNLTCIENLSADTKQPDNSQPLFENSNTNKKSNLDTSLETESCIDKVHSDKSPQTSDHSCISSPHKTLGDSKTIQSPSVNQESKEHKTADKIDVNSNTLPIVGNNVECNKDEVRQSSPIKELSQSTDELTTKKLADFTKERLDVTSANSNEVLLSCPKLNNIEKTVSTSLTLPENLNAVSSLLPKDSNAKSEGNIQIHSSNDCESIDNDILNNNDFKCLLRKDSSCDSKSTDYEITQSNSQREKIKSAAIVNEGIKPPKIGICLPIPQCPTNSSKTRSLPFNQELDYRQRLNNQNFPRAVRIVSNVVLNKGPNSTPPSSEMYAKQFHSNNQSKSLQKKSGITSLFYNTKKSNSGKRNKVTKIAIKKKKSKAKTRKVNVTSHRDSDQSKGCFSEYEFNSSDSDSKDISCYSKWRSQKQTPKKRFRSSSLDNVNNTGFLPSQQNDNADILPYDLSMKAKKLSPTIVNSARYDYNALLRKKRERLDAICRRVSLINKGNLNKKPPSICEVPNPIENLNNLILSVPSIVINNNTDKKQQNTESCTTTLNPSYNQFNPMVTPNFVPLSIPNRELNHASLDLMSLNNKEAFHLGNQGLEPKEIVQPRNSLNYQTTIKTLKNKDFKKSLSQIHAKKVRKRMKNTVRYMCLQSDGKKIVLKKVNSSPDSNKSPVDLTTRTPEVDSLSNDPVLAASNVLITSDEPHVVESSTNVEANTLVNQATKNVNFPINGSLEPLTHCNLEQTINDSAFVQHADEGKTLLLGKNTSDECGVDECASKNVSQVQIESSNKMADLVENDVYKECPSSEIPLHSTNVNGSNAPFSLISSNGTDLTFSNTAAYSKGYTNLHNENIVNENVLGANFKIEDKDSENKVVFNTRNATNEVWNNTQKQIVVDNDTNDDAISSIKITEVYGSVILDPNFGYSTDKIPKSSPPSVPESCNMIDKTECPPELQFVPMDDNRDDNVSCAVNVAFEQNEVNAQVHEFSFGPNHELTRIDSFESPPSIPIDKRMHFSGGSVEIRSEKDIHYTQPVICTPEKVSPFKLYNSTKMKTSAMKNSKSHRHHTSSDHSLRKSVTPSKSIDEERNLVPQNNLGSKTMDSQTLVDGQNSGGHYMIEKTEKPNTFRIYRQSSICSDRLPAKNLPISNSVAQNTDKLHISSIKVDNLQQDLVNIDDNCGPHLAVPKERKKSCLNTLKRHTTSSKGLSPKKKSCPSSHSADNVNSNCRSVNTPNMPTKNIARSLNQSSGKDDSILHCDPIQQMEACSSNVSVIAEKHINCESENSAYASSNSAMPSTTDGSVNAPPTKSPHEDLPSDTSNEIIVKSVGGSPSSKDIYSVYKNISQKCKDNVRSVINFPLSEPKLNKFMSDAKGHSNPRKLALRVLHHNKTPGISTKEISGGYFEKKLVESAENLTEVRQKQKIEVEKAFVFTNFTAEISPEQKSSTDQNKGIINKPILMQGVGSWKEIKLYRNHKYPKHTFPKISALCKSSATVFSLEIFLFIYIMVLIFCTYNMVAF</sequence>
<dbReference type="EMBL" id="JAFNEN010000121">
    <property type="protein sequence ID" value="KAG8193445.1"/>
    <property type="molecule type" value="Genomic_DNA"/>
</dbReference>
<proteinExistence type="predicted"/>
<feature type="region of interest" description="Disordered" evidence="1">
    <location>
        <begin position="996"/>
        <end position="1015"/>
    </location>
</feature>
<feature type="region of interest" description="Disordered" evidence="1">
    <location>
        <begin position="1435"/>
        <end position="1458"/>
    </location>
</feature>
<feature type="compositionally biased region" description="Polar residues" evidence="1">
    <location>
        <begin position="1068"/>
        <end position="1097"/>
    </location>
</feature>
<keyword evidence="2" id="KW-0812">Transmembrane</keyword>
<accession>A0AAV6VBV6</accession>
<keyword evidence="2" id="KW-1133">Transmembrane helix</keyword>
<feature type="compositionally biased region" description="Basic and acidic residues" evidence="1">
    <location>
        <begin position="703"/>
        <end position="714"/>
    </location>
</feature>
<feature type="region of interest" description="Disordered" evidence="1">
    <location>
        <begin position="1027"/>
        <end position="1106"/>
    </location>
</feature>
<feature type="region of interest" description="Disordered" evidence="1">
    <location>
        <begin position="826"/>
        <end position="871"/>
    </location>
</feature>
<feature type="compositionally biased region" description="Polar residues" evidence="1">
    <location>
        <begin position="2226"/>
        <end position="2254"/>
    </location>
</feature>
<comment type="caution">
    <text evidence="3">The sequence shown here is derived from an EMBL/GenBank/DDBJ whole genome shotgun (WGS) entry which is preliminary data.</text>
</comment>
<feature type="compositionally biased region" description="Polar residues" evidence="1">
    <location>
        <begin position="2097"/>
        <end position="2114"/>
    </location>
</feature>
<feature type="compositionally biased region" description="Low complexity" evidence="1">
    <location>
        <begin position="551"/>
        <end position="568"/>
    </location>
</feature>
<feature type="transmembrane region" description="Helical" evidence="2">
    <location>
        <begin position="2500"/>
        <end position="2522"/>
    </location>
</feature>